<dbReference type="GO" id="GO:0004497">
    <property type="term" value="F:monooxygenase activity"/>
    <property type="evidence" value="ECO:0007669"/>
    <property type="project" value="InterPro"/>
</dbReference>
<keyword evidence="1" id="KW-1133">Transmembrane helix</keyword>
<protein>
    <recommendedName>
        <fullName evidence="4">Cytochrome P450</fullName>
    </recommendedName>
</protein>
<dbReference type="InterPro" id="IPR036396">
    <property type="entry name" value="Cyt_P450_sf"/>
</dbReference>
<keyword evidence="1" id="KW-0812">Transmembrane</keyword>
<dbReference type="SUPFAM" id="SSF48264">
    <property type="entry name" value="Cytochrome P450"/>
    <property type="match status" value="1"/>
</dbReference>
<keyword evidence="3" id="KW-1185">Reference proteome</keyword>
<gene>
    <name evidence="2" type="ORF">N7492_000782</name>
</gene>
<evidence type="ECO:0000256" key="1">
    <source>
        <dbReference type="SAM" id="Phobius"/>
    </source>
</evidence>
<comment type="caution">
    <text evidence="2">The sequence shown here is derived from an EMBL/GenBank/DDBJ whole genome shotgun (WGS) entry which is preliminary data.</text>
</comment>
<accession>A0A9W9IWK4</accession>
<dbReference type="Gene3D" id="1.10.630.10">
    <property type="entry name" value="Cytochrome P450"/>
    <property type="match status" value="1"/>
</dbReference>
<evidence type="ECO:0000313" key="2">
    <source>
        <dbReference type="EMBL" id="KAJ5183166.1"/>
    </source>
</evidence>
<dbReference type="GO" id="GO:0016705">
    <property type="term" value="F:oxidoreductase activity, acting on paired donors, with incorporation or reduction of molecular oxygen"/>
    <property type="evidence" value="ECO:0007669"/>
    <property type="project" value="InterPro"/>
</dbReference>
<keyword evidence="1" id="KW-0472">Membrane</keyword>
<dbReference type="OrthoDB" id="3945418at2759"/>
<dbReference type="AlphaFoldDB" id="A0A9W9IWK4"/>
<reference evidence="2" key="1">
    <citation type="submission" date="2022-11" db="EMBL/GenBank/DDBJ databases">
        <authorList>
            <person name="Petersen C."/>
        </authorList>
    </citation>
    <scope>NUCLEOTIDE SEQUENCE</scope>
    <source>
        <strain evidence="2">IBT 21917</strain>
    </source>
</reference>
<dbReference type="Proteomes" id="UP001146351">
    <property type="component" value="Unassembled WGS sequence"/>
</dbReference>
<dbReference type="EMBL" id="JAPQKO010000001">
    <property type="protein sequence ID" value="KAJ5183166.1"/>
    <property type="molecule type" value="Genomic_DNA"/>
</dbReference>
<evidence type="ECO:0000313" key="3">
    <source>
        <dbReference type="Proteomes" id="UP001146351"/>
    </source>
</evidence>
<sequence length="72" mass="8008">MVMKSRKSGKKLQSAQLFNVLLNYIVAGMDATSYVLAHGTYFMLHSPHVKAKLEAELAFLFFQTAVVRSASD</sequence>
<feature type="transmembrane region" description="Helical" evidence="1">
    <location>
        <begin position="21"/>
        <end position="44"/>
    </location>
</feature>
<organism evidence="2 3">
    <name type="scientific">Penicillium capsulatum</name>
    <dbReference type="NCBI Taxonomy" id="69766"/>
    <lineage>
        <taxon>Eukaryota</taxon>
        <taxon>Fungi</taxon>
        <taxon>Dikarya</taxon>
        <taxon>Ascomycota</taxon>
        <taxon>Pezizomycotina</taxon>
        <taxon>Eurotiomycetes</taxon>
        <taxon>Eurotiomycetidae</taxon>
        <taxon>Eurotiales</taxon>
        <taxon>Aspergillaceae</taxon>
        <taxon>Penicillium</taxon>
    </lineage>
</organism>
<proteinExistence type="predicted"/>
<name>A0A9W9IWK4_9EURO</name>
<evidence type="ECO:0008006" key="4">
    <source>
        <dbReference type="Google" id="ProtNLM"/>
    </source>
</evidence>
<dbReference type="GO" id="GO:0005506">
    <property type="term" value="F:iron ion binding"/>
    <property type="evidence" value="ECO:0007669"/>
    <property type="project" value="InterPro"/>
</dbReference>
<reference evidence="2" key="2">
    <citation type="journal article" date="2023" name="IMA Fungus">
        <title>Comparative genomic study of the Penicillium genus elucidates a diverse pangenome and 15 lateral gene transfer events.</title>
        <authorList>
            <person name="Petersen C."/>
            <person name="Sorensen T."/>
            <person name="Nielsen M.R."/>
            <person name="Sondergaard T.E."/>
            <person name="Sorensen J.L."/>
            <person name="Fitzpatrick D.A."/>
            <person name="Frisvad J.C."/>
            <person name="Nielsen K.L."/>
        </authorList>
    </citation>
    <scope>NUCLEOTIDE SEQUENCE</scope>
    <source>
        <strain evidence="2">IBT 21917</strain>
    </source>
</reference>
<dbReference type="Pfam" id="PF00067">
    <property type="entry name" value="p450"/>
    <property type="match status" value="1"/>
</dbReference>
<dbReference type="GO" id="GO:0043386">
    <property type="term" value="P:mycotoxin biosynthetic process"/>
    <property type="evidence" value="ECO:0007669"/>
    <property type="project" value="UniProtKB-ARBA"/>
</dbReference>
<dbReference type="InterPro" id="IPR001128">
    <property type="entry name" value="Cyt_P450"/>
</dbReference>
<dbReference type="GO" id="GO:0020037">
    <property type="term" value="F:heme binding"/>
    <property type="evidence" value="ECO:0007669"/>
    <property type="project" value="InterPro"/>
</dbReference>